<dbReference type="RefSeq" id="WP_344995417.1">
    <property type="nucleotide sequence ID" value="NZ_BAAAXV010000008.1"/>
</dbReference>
<dbReference type="PANTHER" id="PTHR43289:SF34">
    <property type="entry name" value="SERINE_THREONINE-PROTEIN KINASE YBDM-RELATED"/>
    <property type="match status" value="1"/>
</dbReference>
<name>A0ABV5RXD7_9ACTN</name>
<dbReference type="Gene3D" id="3.30.200.20">
    <property type="entry name" value="Phosphorylase Kinase, domain 1"/>
    <property type="match status" value="1"/>
</dbReference>
<dbReference type="InterPro" id="IPR011047">
    <property type="entry name" value="Quinoprotein_ADH-like_sf"/>
</dbReference>
<feature type="repeat" description="WD" evidence="5">
    <location>
        <begin position="602"/>
        <end position="645"/>
    </location>
</feature>
<evidence type="ECO:0000259" key="7">
    <source>
        <dbReference type="PROSITE" id="PS50011"/>
    </source>
</evidence>
<feature type="compositionally biased region" description="Pro residues" evidence="6">
    <location>
        <begin position="300"/>
        <end position="313"/>
    </location>
</feature>
<feature type="compositionally biased region" description="Low complexity" evidence="6">
    <location>
        <begin position="275"/>
        <end position="299"/>
    </location>
</feature>
<keyword evidence="4" id="KW-0067">ATP-binding</keyword>
<dbReference type="Pfam" id="PF00069">
    <property type="entry name" value="Pkinase"/>
    <property type="match status" value="1"/>
</dbReference>
<dbReference type="InterPro" id="IPR011009">
    <property type="entry name" value="Kinase-like_dom_sf"/>
</dbReference>
<dbReference type="InterPro" id="IPR008271">
    <property type="entry name" value="Ser/Thr_kinase_AS"/>
</dbReference>
<dbReference type="Gene3D" id="1.10.510.10">
    <property type="entry name" value="Transferase(Phosphotransferase) domain 1"/>
    <property type="match status" value="1"/>
</dbReference>
<feature type="region of interest" description="Disordered" evidence="6">
    <location>
        <begin position="426"/>
        <end position="464"/>
    </location>
</feature>
<dbReference type="Proteomes" id="UP001589532">
    <property type="component" value="Unassembled WGS sequence"/>
</dbReference>
<feature type="compositionally biased region" description="Low complexity" evidence="6">
    <location>
        <begin position="315"/>
        <end position="328"/>
    </location>
</feature>
<dbReference type="PROSITE" id="PS50082">
    <property type="entry name" value="WD_REPEATS_2"/>
    <property type="match status" value="1"/>
</dbReference>
<dbReference type="Gene3D" id="2.130.10.10">
    <property type="entry name" value="YVTN repeat-like/Quinoprotein amine dehydrogenase"/>
    <property type="match status" value="1"/>
</dbReference>
<dbReference type="PROSITE" id="PS00108">
    <property type="entry name" value="PROTEIN_KINASE_ST"/>
    <property type="match status" value="1"/>
</dbReference>
<evidence type="ECO:0000256" key="5">
    <source>
        <dbReference type="PROSITE-ProRule" id="PRU00221"/>
    </source>
</evidence>
<sequence length="783" mass="78974">MPDLRPLRPGDPERIGSYRLVGVLGSGGQGVVYRGVGDREVAIKVLHGHLSHDDDATKGFLREVEAARRVAAFCTAAILDVGTVDDRPYIVSEYVPGDTLQAVVRTFGRRVGGALDRLAISTLTALVAIHQAGIVHRDFKPGNVLMGPDGPIVIDFGIAKALDATTGTSAPVGTPAYMSPEQFRGERVGPASDVFSWAGTMVFAATGRTPFAGDTVAAVVNSVLSGLPDLTGVPPHLLGTIEICLSKDAAGRPGPAELLQRLIRQAGPGAGVLPGPGAAHPVAAHPVTGAPPDDSSRPAPSAPPGAAPVPGPPSAGGASSSGPPSAGATGAGPSGSPPVGTVQPPVGRAHAGPPPPHGARPFSGSAPTPEGRPPLSVRTGFPAGNGSVADADTAPGQGRPVSRRAVIGGAAAAAAALGVSAFTLLRPRDDLPPPIGRSTTQPTGGSPTPTAASPTPAASAQPFGTQLAESVPLPAADGAPTVLAAAGGTVVCGTAKGAVSAWDLGQAPTRLGDGGGSTTWVATGSVGSTPVAASGHLDGRMRLWSLAGESLASRKVSDPVIAVTVTAGAAVAVSQKYDGMKDLHSVVRLWDISTGKQIGSTINDHFQGVRGLAFGRMGKDDVLVTGDGGERVRVWRLSDGKMTHSFRTGEIGGIERLACGEIDGKAVLVSTHLDATLRVYDLATGKRRKKWTFSDQSPDDRGAAALVAGQTGDVPFAAVAHAPWNGDVIVRVWNLRDGDIIGVLGPGRGGAIRTLAPAKQDGRPVLAGTGDDRALRVWSLGPS</sequence>
<dbReference type="SMART" id="SM00320">
    <property type="entry name" value="WD40"/>
    <property type="match status" value="4"/>
</dbReference>
<dbReference type="PANTHER" id="PTHR43289">
    <property type="entry name" value="MITOGEN-ACTIVATED PROTEIN KINASE KINASE KINASE 20-RELATED"/>
    <property type="match status" value="1"/>
</dbReference>
<dbReference type="PROSITE" id="PS50011">
    <property type="entry name" value="PROTEIN_KINASE_DOM"/>
    <property type="match status" value="1"/>
</dbReference>
<feature type="region of interest" description="Disordered" evidence="6">
    <location>
        <begin position="270"/>
        <end position="401"/>
    </location>
</feature>
<proteinExistence type="predicted"/>
<keyword evidence="3 8" id="KW-0418">Kinase</keyword>
<dbReference type="InterPro" id="IPR015943">
    <property type="entry name" value="WD40/YVTN_repeat-like_dom_sf"/>
</dbReference>
<evidence type="ECO:0000313" key="9">
    <source>
        <dbReference type="Proteomes" id="UP001589532"/>
    </source>
</evidence>
<evidence type="ECO:0000313" key="8">
    <source>
        <dbReference type="EMBL" id="MFB9624002.1"/>
    </source>
</evidence>
<dbReference type="CDD" id="cd14014">
    <property type="entry name" value="STKc_PknB_like"/>
    <property type="match status" value="1"/>
</dbReference>
<reference evidence="8 9" key="1">
    <citation type="submission" date="2024-09" db="EMBL/GenBank/DDBJ databases">
        <authorList>
            <person name="Sun Q."/>
            <person name="Mori K."/>
        </authorList>
    </citation>
    <scope>NUCLEOTIDE SEQUENCE [LARGE SCALE GENOMIC DNA]</scope>
    <source>
        <strain evidence="8 9">JCM 3143</strain>
    </source>
</reference>
<dbReference type="SUPFAM" id="SSF56112">
    <property type="entry name" value="Protein kinase-like (PK-like)"/>
    <property type="match status" value="1"/>
</dbReference>
<dbReference type="InterPro" id="IPR001680">
    <property type="entry name" value="WD40_rpt"/>
</dbReference>
<evidence type="ECO:0000256" key="4">
    <source>
        <dbReference type="ARBA" id="ARBA00022840"/>
    </source>
</evidence>
<keyword evidence="5" id="KW-0853">WD repeat</keyword>
<accession>A0ABV5RXD7</accession>
<keyword evidence="2" id="KW-0547">Nucleotide-binding</keyword>
<feature type="compositionally biased region" description="Low complexity" evidence="6">
    <location>
        <begin position="337"/>
        <end position="351"/>
    </location>
</feature>
<organism evidence="8 9">
    <name type="scientific">Nonomuraea helvata</name>
    <dbReference type="NCBI Taxonomy" id="37484"/>
    <lineage>
        <taxon>Bacteria</taxon>
        <taxon>Bacillati</taxon>
        <taxon>Actinomycetota</taxon>
        <taxon>Actinomycetes</taxon>
        <taxon>Streptosporangiales</taxon>
        <taxon>Streptosporangiaceae</taxon>
        <taxon>Nonomuraea</taxon>
    </lineage>
</organism>
<protein>
    <submittedName>
        <fullName evidence="8">Protein kinase</fullName>
    </submittedName>
</protein>
<feature type="domain" description="Protein kinase" evidence="7">
    <location>
        <begin position="18"/>
        <end position="283"/>
    </location>
</feature>
<keyword evidence="1" id="KW-0808">Transferase</keyword>
<evidence type="ECO:0000256" key="1">
    <source>
        <dbReference type="ARBA" id="ARBA00022679"/>
    </source>
</evidence>
<evidence type="ECO:0000256" key="6">
    <source>
        <dbReference type="SAM" id="MobiDB-lite"/>
    </source>
</evidence>
<dbReference type="GO" id="GO:0016301">
    <property type="term" value="F:kinase activity"/>
    <property type="evidence" value="ECO:0007669"/>
    <property type="project" value="UniProtKB-KW"/>
</dbReference>
<keyword evidence="9" id="KW-1185">Reference proteome</keyword>
<feature type="compositionally biased region" description="Low complexity" evidence="6">
    <location>
        <begin position="438"/>
        <end position="462"/>
    </location>
</feature>
<dbReference type="InterPro" id="IPR000719">
    <property type="entry name" value="Prot_kinase_dom"/>
</dbReference>
<gene>
    <name evidence="8" type="ORF">ACFFSA_13030</name>
</gene>
<dbReference type="SUPFAM" id="SSF50998">
    <property type="entry name" value="Quinoprotein alcohol dehydrogenase-like"/>
    <property type="match status" value="1"/>
</dbReference>
<comment type="caution">
    <text evidence="8">The sequence shown here is derived from an EMBL/GenBank/DDBJ whole genome shotgun (WGS) entry which is preliminary data.</text>
</comment>
<evidence type="ECO:0000256" key="2">
    <source>
        <dbReference type="ARBA" id="ARBA00022741"/>
    </source>
</evidence>
<evidence type="ECO:0000256" key="3">
    <source>
        <dbReference type="ARBA" id="ARBA00022777"/>
    </source>
</evidence>
<dbReference type="EMBL" id="JBHMBW010000011">
    <property type="protein sequence ID" value="MFB9624002.1"/>
    <property type="molecule type" value="Genomic_DNA"/>
</dbReference>